<feature type="signal peptide" evidence="1">
    <location>
        <begin position="1"/>
        <end position="18"/>
    </location>
</feature>
<organism evidence="3">
    <name type="scientific">Salpingoeca rosetta (strain ATCC 50818 / BSB-021)</name>
    <dbReference type="NCBI Taxonomy" id="946362"/>
    <lineage>
        <taxon>Eukaryota</taxon>
        <taxon>Choanoflagellata</taxon>
        <taxon>Craspedida</taxon>
        <taxon>Salpingoecidae</taxon>
        <taxon>Salpingoeca</taxon>
    </lineage>
</organism>
<feature type="chain" id="PRO_5003291391" evidence="1">
    <location>
        <begin position="19"/>
        <end position="385"/>
    </location>
</feature>
<dbReference type="GeneID" id="16068281"/>
<protein>
    <submittedName>
        <fullName evidence="2">Uncharacterized protein</fullName>
    </submittedName>
</protein>
<evidence type="ECO:0000313" key="3">
    <source>
        <dbReference type="Proteomes" id="UP000007799"/>
    </source>
</evidence>
<dbReference type="AlphaFoldDB" id="F2USW4"/>
<gene>
    <name evidence="2" type="ORF">PTSG_11260</name>
</gene>
<name>F2USW4_SALR5</name>
<reference evidence="2" key="1">
    <citation type="submission" date="2009-08" db="EMBL/GenBank/DDBJ databases">
        <title>Annotation of Salpingoeca rosetta.</title>
        <authorList>
            <consortium name="The Broad Institute Genome Sequencing Platform"/>
            <person name="Russ C."/>
            <person name="Cuomo C."/>
            <person name="Burger G."/>
            <person name="Gray M.W."/>
            <person name="Holland P.W.H."/>
            <person name="King N."/>
            <person name="Lang F.B.F."/>
            <person name="Roger A.J."/>
            <person name="Ruiz-Trillo I."/>
            <person name="Young S.K."/>
            <person name="Zeng Q."/>
            <person name="Gargeya S."/>
            <person name="Alvarado L."/>
            <person name="Berlin A."/>
            <person name="Chapman S.B."/>
            <person name="Chen Z."/>
            <person name="Freedman E."/>
            <person name="Gellesch M."/>
            <person name="Goldberg J."/>
            <person name="Griggs A."/>
            <person name="Gujja S."/>
            <person name="Heilman E."/>
            <person name="Heiman D."/>
            <person name="Howarth C."/>
            <person name="Mehta T."/>
            <person name="Neiman D."/>
            <person name="Pearson M."/>
            <person name="Roberts A."/>
            <person name="Saif S."/>
            <person name="Shea T."/>
            <person name="Shenoy N."/>
            <person name="Sisk P."/>
            <person name="Stolte C."/>
            <person name="Sykes S."/>
            <person name="White J."/>
            <person name="Yandava C."/>
            <person name="Haas B."/>
            <person name="Nusbaum C."/>
            <person name="Birren B."/>
        </authorList>
    </citation>
    <scope>NUCLEOTIDE SEQUENCE [LARGE SCALE GENOMIC DNA]</scope>
    <source>
        <strain evidence="2">ATCC 50818</strain>
    </source>
</reference>
<evidence type="ECO:0000313" key="2">
    <source>
        <dbReference type="EMBL" id="EGD81223.1"/>
    </source>
</evidence>
<dbReference type="Proteomes" id="UP000007799">
    <property type="component" value="Unassembled WGS sequence"/>
</dbReference>
<keyword evidence="1" id="KW-0732">Signal</keyword>
<dbReference type="InParanoid" id="F2USW4"/>
<dbReference type="EMBL" id="GL832996">
    <property type="protein sequence ID" value="EGD81223.1"/>
    <property type="molecule type" value="Genomic_DNA"/>
</dbReference>
<accession>F2USW4</accession>
<evidence type="ECO:0000256" key="1">
    <source>
        <dbReference type="SAM" id="SignalP"/>
    </source>
</evidence>
<proteinExistence type="predicted"/>
<sequence length="385" mass="38483">MKLAIALALLACVAVASAQTCSSQGVTDQSSCDAKCGGRTNCACSYLLSSCGCAAADGFSFSCTDLSGGNDDFFGGDDDFGGSDFANCGDDGVTDEASCDAQCGSHSNCFCSFTEVLGVQGCSCGAADGFSYTCSSTSVGGDNDDSAVPPTSLIKSTLTAVLGQECAAPLDRALTSSFVKCVVEDNAALDALENDEDAIMNPTKLSNICSNKCIGEMFRAVDILNSTGCGTVPESAIANDPTGIIEGFFGIMMLKDYMGAVGLACTQGNGVFCGSLMPVFDLLMTDPTNFGAAQCQTIVGAGKCLGSYRAFLEADPTGLSDDDEPIDPDMVLSALESVCTAAGVTGITEAAAGTEAPSSLASSSATTVSGVVAAVAAAAVAAILA</sequence>
<dbReference type="KEGG" id="sre:PTSG_11260"/>
<keyword evidence="3" id="KW-1185">Reference proteome</keyword>
<dbReference type="RefSeq" id="XP_004987757.1">
    <property type="nucleotide sequence ID" value="XM_004987700.1"/>
</dbReference>